<evidence type="ECO:0000313" key="2">
    <source>
        <dbReference type="Proteomes" id="UP001057291"/>
    </source>
</evidence>
<dbReference type="Proteomes" id="UP001057291">
    <property type="component" value="Unassembled WGS sequence"/>
</dbReference>
<reference evidence="1" key="1">
    <citation type="journal article" date="2023" name="Int. J. Syst. Evol. Microbiol.">
        <title>Collibacillus ludicampi gen. nov., sp. nov., a new soil bacterium of the family Alicyclobacillaceae.</title>
        <authorList>
            <person name="Jojima T."/>
            <person name="Ioku Y."/>
            <person name="Fukuta Y."/>
            <person name="Shirasaka N."/>
            <person name="Matsumura Y."/>
            <person name="Mori M."/>
        </authorList>
    </citation>
    <scope>NUCLEOTIDE SEQUENCE</scope>
    <source>
        <strain evidence="1">TP075</strain>
    </source>
</reference>
<evidence type="ECO:0008006" key="3">
    <source>
        <dbReference type="Google" id="ProtNLM"/>
    </source>
</evidence>
<keyword evidence="2" id="KW-1185">Reference proteome</keyword>
<evidence type="ECO:0000313" key="1">
    <source>
        <dbReference type="EMBL" id="GIM47186.1"/>
    </source>
</evidence>
<comment type="caution">
    <text evidence="1">The sequence shown here is derived from an EMBL/GenBank/DDBJ whole genome shotgun (WGS) entry which is preliminary data.</text>
</comment>
<organism evidence="1 2">
    <name type="scientific">Collibacillus ludicampi</name>
    <dbReference type="NCBI Taxonomy" id="2771369"/>
    <lineage>
        <taxon>Bacteria</taxon>
        <taxon>Bacillati</taxon>
        <taxon>Bacillota</taxon>
        <taxon>Bacilli</taxon>
        <taxon>Bacillales</taxon>
        <taxon>Alicyclobacillaceae</taxon>
        <taxon>Collibacillus</taxon>
    </lineage>
</organism>
<gene>
    <name evidence="1" type="ORF">DNHGIG_27350</name>
</gene>
<dbReference type="RefSeq" id="WP_282200202.1">
    <property type="nucleotide sequence ID" value="NZ_BOQE01000001.1"/>
</dbReference>
<proteinExistence type="predicted"/>
<protein>
    <recommendedName>
        <fullName evidence="3">DUF2283 domain-containing protein</fullName>
    </recommendedName>
</protein>
<dbReference type="AlphaFoldDB" id="A0AAV4LHF9"/>
<sequence length="216" mass="24857">MLVTLKPELRTAGGETVSIFLDGQWAGDIYLIYRENDMLSGTVQIDTGKVPEHQLDRVLDEVRTYIQHLTSALRIENGSVVLMYGDIERVLEMEPQDIFDGTAEDAPDLTYDPDYRYETEDTDYYLTVLSDEGEHVKYHLHNEHDNVIGVVAVDEIEDTVSGRVDFWVKPDKEETNEVVQLLAREFANDTVENVSFTMNYEDKHVGDMHLERHDMI</sequence>
<dbReference type="EMBL" id="BOQE01000001">
    <property type="protein sequence ID" value="GIM47186.1"/>
    <property type="molecule type" value="Genomic_DNA"/>
</dbReference>
<name>A0AAV4LHF9_9BACL</name>
<accession>A0AAV4LHF9</accession>